<dbReference type="AlphaFoldDB" id="A0A1V2I5J6"/>
<dbReference type="EMBL" id="MOMC01000066">
    <property type="protein sequence ID" value="ONH24927.1"/>
    <property type="molecule type" value="Genomic_DNA"/>
</dbReference>
<dbReference type="Proteomes" id="UP000188929">
    <property type="component" value="Unassembled WGS sequence"/>
</dbReference>
<keyword evidence="1" id="KW-0472">Membrane</keyword>
<name>A0A1V2I5J6_9ACTN</name>
<keyword evidence="1" id="KW-1133">Transmembrane helix</keyword>
<keyword evidence="1" id="KW-0812">Transmembrane</keyword>
<evidence type="ECO:0000313" key="3">
    <source>
        <dbReference type="Proteomes" id="UP000188929"/>
    </source>
</evidence>
<proteinExistence type="predicted"/>
<evidence type="ECO:0000256" key="1">
    <source>
        <dbReference type="SAM" id="Phobius"/>
    </source>
</evidence>
<gene>
    <name evidence="2" type="ORF">BL253_28970</name>
</gene>
<organism evidence="2 3">
    <name type="scientific">Pseudofrankia asymbiotica</name>
    <dbReference type="NCBI Taxonomy" id="1834516"/>
    <lineage>
        <taxon>Bacteria</taxon>
        <taxon>Bacillati</taxon>
        <taxon>Actinomycetota</taxon>
        <taxon>Actinomycetes</taxon>
        <taxon>Frankiales</taxon>
        <taxon>Frankiaceae</taxon>
        <taxon>Pseudofrankia</taxon>
    </lineage>
</organism>
<reference evidence="3" key="1">
    <citation type="submission" date="2016-10" db="EMBL/GenBank/DDBJ databases">
        <title>Frankia sp. NRRL B-16386 Genome sequencing.</title>
        <authorList>
            <person name="Ghodhbane-Gtari F."/>
            <person name="Swanson E."/>
            <person name="Gueddou A."/>
            <person name="Hezbri K."/>
            <person name="Ktari K."/>
            <person name="Nouioui I."/>
            <person name="Morris K."/>
            <person name="Simpson S."/>
            <person name="Abebe-Akele F."/>
            <person name="Thomas K."/>
            <person name="Gtari M."/>
            <person name="Tisa L.S."/>
        </authorList>
    </citation>
    <scope>NUCLEOTIDE SEQUENCE [LARGE SCALE GENOMIC DNA]</scope>
    <source>
        <strain evidence="3">NRRL B-16386</strain>
    </source>
</reference>
<feature type="transmembrane region" description="Helical" evidence="1">
    <location>
        <begin position="56"/>
        <end position="74"/>
    </location>
</feature>
<accession>A0A1V2I5J6</accession>
<protein>
    <submittedName>
        <fullName evidence="2">Uncharacterized protein</fullName>
    </submittedName>
</protein>
<comment type="caution">
    <text evidence="2">The sequence shown here is derived from an EMBL/GenBank/DDBJ whole genome shotgun (WGS) entry which is preliminary data.</text>
</comment>
<evidence type="ECO:0000313" key="2">
    <source>
        <dbReference type="EMBL" id="ONH24927.1"/>
    </source>
</evidence>
<keyword evidence="3" id="KW-1185">Reference proteome</keyword>
<sequence length="85" mass="8559">MSPGAGGSAAAGAAGLPGAPPWYGAVTIGLFYAAAAVLITYTLVPLPGQRAFGAGNYWLAGAIFIAHLAVSRIFRLRMIRAARGG</sequence>
<feature type="transmembrane region" description="Helical" evidence="1">
    <location>
        <begin position="22"/>
        <end position="44"/>
    </location>
</feature>
<dbReference type="STRING" id="1834516.BL253_28970"/>